<protein>
    <submittedName>
        <fullName evidence="1">Uncharacterized protein</fullName>
    </submittedName>
</protein>
<proteinExistence type="predicted"/>
<gene>
    <name evidence="1" type="ORF">CIPAW_16G109500</name>
</gene>
<accession>A0A8T1N992</accession>
<keyword evidence="2" id="KW-1185">Reference proteome</keyword>
<comment type="caution">
    <text evidence="1">The sequence shown here is derived from an EMBL/GenBank/DDBJ whole genome shotgun (WGS) entry which is preliminary data.</text>
</comment>
<reference evidence="1" key="1">
    <citation type="submission" date="2020-12" db="EMBL/GenBank/DDBJ databases">
        <title>WGS assembly of Carya illinoinensis cv. Pawnee.</title>
        <authorList>
            <person name="Platts A."/>
            <person name="Shu S."/>
            <person name="Wright S."/>
            <person name="Barry K."/>
            <person name="Edger P."/>
            <person name="Pires J.C."/>
            <person name="Schmutz J."/>
        </authorList>
    </citation>
    <scope>NUCLEOTIDE SEQUENCE</scope>
    <source>
        <tissue evidence="1">Leaf</tissue>
    </source>
</reference>
<name>A0A8T1N992_CARIL</name>
<sequence length="128" mass="14427">MVNARGCISLESFPEVSNMFEFNTSSHKICSINLSGCQKMLVNPLRFEEYVEDLDEDFELIFAGNKIPDLDYHCKLKKTRNSYLCDGINVDLVYSNEIKGFIACVVVLSDPSQRRAFQISGGNFATLV</sequence>
<dbReference type="Proteomes" id="UP000811609">
    <property type="component" value="Chromosome 16"/>
</dbReference>
<dbReference type="AlphaFoldDB" id="A0A8T1N992"/>
<evidence type="ECO:0000313" key="1">
    <source>
        <dbReference type="EMBL" id="KAG6625607.1"/>
    </source>
</evidence>
<evidence type="ECO:0000313" key="2">
    <source>
        <dbReference type="Proteomes" id="UP000811609"/>
    </source>
</evidence>
<organism evidence="1 2">
    <name type="scientific">Carya illinoinensis</name>
    <name type="common">Pecan</name>
    <dbReference type="NCBI Taxonomy" id="32201"/>
    <lineage>
        <taxon>Eukaryota</taxon>
        <taxon>Viridiplantae</taxon>
        <taxon>Streptophyta</taxon>
        <taxon>Embryophyta</taxon>
        <taxon>Tracheophyta</taxon>
        <taxon>Spermatophyta</taxon>
        <taxon>Magnoliopsida</taxon>
        <taxon>eudicotyledons</taxon>
        <taxon>Gunneridae</taxon>
        <taxon>Pentapetalae</taxon>
        <taxon>rosids</taxon>
        <taxon>fabids</taxon>
        <taxon>Fagales</taxon>
        <taxon>Juglandaceae</taxon>
        <taxon>Carya</taxon>
    </lineage>
</organism>
<dbReference type="EMBL" id="CM031824">
    <property type="protein sequence ID" value="KAG6625607.1"/>
    <property type="molecule type" value="Genomic_DNA"/>
</dbReference>